<gene>
    <name evidence="3" type="ORF">SporoS204_06945</name>
</gene>
<organism evidence="3 4">
    <name type="scientific">Sporosarcina ureae</name>
    <dbReference type="NCBI Taxonomy" id="1571"/>
    <lineage>
        <taxon>Bacteria</taxon>
        <taxon>Bacillati</taxon>
        <taxon>Bacillota</taxon>
        <taxon>Bacilli</taxon>
        <taxon>Bacillales</taxon>
        <taxon>Caryophanaceae</taxon>
        <taxon>Sporosarcina</taxon>
    </lineage>
</organism>
<feature type="signal peptide" evidence="2">
    <location>
        <begin position="1"/>
        <end position="23"/>
    </location>
</feature>
<evidence type="ECO:0000256" key="1">
    <source>
        <dbReference type="SAM" id="MobiDB-lite"/>
    </source>
</evidence>
<dbReference type="InterPro" id="IPR025623">
    <property type="entry name" value="YusW"/>
</dbReference>
<evidence type="ECO:0008006" key="5">
    <source>
        <dbReference type="Google" id="ProtNLM"/>
    </source>
</evidence>
<dbReference type="Proteomes" id="UP000192486">
    <property type="component" value="Chromosome"/>
</dbReference>
<proteinExistence type="predicted"/>
<protein>
    <recommendedName>
        <fullName evidence="5">YusW-like protein</fullName>
    </recommendedName>
</protein>
<dbReference type="PROSITE" id="PS51257">
    <property type="entry name" value="PROKAR_LIPOPROTEIN"/>
    <property type="match status" value="1"/>
</dbReference>
<keyword evidence="2" id="KW-0732">Signal</keyword>
<feature type="chain" id="PRO_5045979249" description="YusW-like protein" evidence="2">
    <location>
        <begin position="24"/>
        <end position="185"/>
    </location>
</feature>
<evidence type="ECO:0000313" key="4">
    <source>
        <dbReference type="Proteomes" id="UP000192486"/>
    </source>
</evidence>
<feature type="region of interest" description="Disordered" evidence="1">
    <location>
        <begin position="21"/>
        <end position="80"/>
    </location>
</feature>
<dbReference type="EMBL" id="CP015108">
    <property type="protein sequence ID" value="ARF13903.1"/>
    <property type="molecule type" value="Genomic_DNA"/>
</dbReference>
<sequence length="185" mass="20525">MKRLVITGASVIALALAGCGTNATDDKTKENSNAVNPPAEQPLEPATDGTNQNTDEAVPDTTTDSSTDSTTGDMQAEMDKLSFKEIELDVSYGKDKEYEAEIEQDQNEPIKAKVEDELNEIYLKGQEAFDDVYSKVENLDVTKDSSQQEAIDRILKAFNLQADYEKFEVEIKFNDGSKLEVEDRK</sequence>
<reference evidence="3 4" key="1">
    <citation type="submission" date="2016-04" db="EMBL/GenBank/DDBJ databases">
        <title>Comparative Genomics and Epigenetics of Sporosarcina ureae.</title>
        <authorList>
            <person name="Oliver A.S."/>
            <person name="Cooper K.K."/>
        </authorList>
    </citation>
    <scope>NUCLEOTIDE SEQUENCE [LARGE SCALE GENOMIC DNA]</scope>
    <source>
        <strain evidence="3 4">S204</strain>
    </source>
</reference>
<accession>A0ABM6JV15</accession>
<name>A0ABM6JV15_SPOUR</name>
<keyword evidence="4" id="KW-1185">Reference proteome</keyword>
<feature type="compositionally biased region" description="Low complexity" evidence="1">
    <location>
        <begin position="60"/>
        <end position="71"/>
    </location>
</feature>
<dbReference type="RefSeq" id="WP_029054215.1">
    <property type="nucleotide sequence ID" value="NZ_CP015108.1"/>
</dbReference>
<dbReference type="Pfam" id="PF14039">
    <property type="entry name" value="YusW"/>
    <property type="match status" value="1"/>
</dbReference>
<evidence type="ECO:0000313" key="3">
    <source>
        <dbReference type="EMBL" id="ARF13903.1"/>
    </source>
</evidence>
<evidence type="ECO:0000256" key="2">
    <source>
        <dbReference type="SAM" id="SignalP"/>
    </source>
</evidence>